<dbReference type="InterPro" id="IPR046960">
    <property type="entry name" value="PPR_At4g14850-like_plant"/>
</dbReference>
<dbReference type="Pfam" id="PF13041">
    <property type="entry name" value="PPR_2"/>
    <property type="match status" value="1"/>
</dbReference>
<dbReference type="NCBIfam" id="TIGR00756">
    <property type="entry name" value="PPR"/>
    <property type="match status" value="2"/>
</dbReference>
<dbReference type="FunFam" id="1.25.40.10:FF:000031">
    <property type="entry name" value="Pentatricopeptide repeat-containing protein mitochondrial"/>
    <property type="match status" value="1"/>
</dbReference>
<keyword evidence="1" id="KW-0677">Repeat</keyword>
<dbReference type="AlphaFoldDB" id="A0A6J5XTG5"/>
<evidence type="ECO:0000313" key="3">
    <source>
        <dbReference type="EMBL" id="CAB4317090.1"/>
    </source>
</evidence>
<dbReference type="GO" id="GO:0003723">
    <property type="term" value="F:RNA binding"/>
    <property type="evidence" value="ECO:0007669"/>
    <property type="project" value="InterPro"/>
</dbReference>
<dbReference type="Proteomes" id="UP000507245">
    <property type="component" value="Unassembled WGS sequence"/>
</dbReference>
<accession>A0A6J5XTG5</accession>
<evidence type="ECO:0000256" key="2">
    <source>
        <dbReference type="PROSITE-ProRule" id="PRU00708"/>
    </source>
</evidence>
<reference evidence="4" key="1">
    <citation type="journal article" date="2020" name="Genome Biol.">
        <title>Gamete binning: chromosome-level and haplotype-resolved genome assembly enabled by high-throughput single-cell sequencing of gamete genomes.</title>
        <authorList>
            <person name="Campoy J.A."/>
            <person name="Sun H."/>
            <person name="Goel M."/>
            <person name="Jiao W.-B."/>
            <person name="Folz-Donahue K."/>
            <person name="Wang N."/>
            <person name="Rubio M."/>
            <person name="Liu C."/>
            <person name="Kukat C."/>
            <person name="Ruiz D."/>
            <person name="Huettel B."/>
            <person name="Schneeberger K."/>
        </authorList>
    </citation>
    <scope>NUCLEOTIDE SEQUENCE [LARGE SCALE GENOMIC DNA]</scope>
    <source>
        <strain evidence="4">cv. Rojo Pasion</strain>
    </source>
</reference>
<dbReference type="InterPro" id="IPR011990">
    <property type="entry name" value="TPR-like_helical_dom_sf"/>
</dbReference>
<sequence length="232" mass="25841">MHAYTIKAGFEADSTVCNAVITMYAKCGSIEDANEIFNGMNTRDCVSWNAIISAYALHGEGNRALSLFEDMKEEGFSPDEITLLAVLQACSYTGLWETGLRLFNEMESKYGAKPGLIYFFQICTLEEECLMMLQRKCFPCINSNDRDRVVEARIFTSTNTPVHISAQNSAATSNDLVSCGENFGVDLGFRGFGVLLYPRKARSKKLRTIQSRNKSRDCKISSNLILDCLVAK</sequence>
<dbReference type="OrthoDB" id="1140399at2759"/>
<keyword evidence="4" id="KW-1185">Reference proteome</keyword>
<protein>
    <recommendedName>
        <fullName evidence="5">Pentatricopeptide repeat-containing protein</fullName>
    </recommendedName>
</protein>
<dbReference type="GO" id="GO:0009451">
    <property type="term" value="P:RNA modification"/>
    <property type="evidence" value="ECO:0007669"/>
    <property type="project" value="InterPro"/>
</dbReference>
<dbReference type="InterPro" id="IPR002885">
    <property type="entry name" value="PPR_rpt"/>
</dbReference>
<feature type="repeat" description="PPR" evidence="2">
    <location>
        <begin position="44"/>
        <end position="78"/>
    </location>
</feature>
<evidence type="ECO:0000313" key="4">
    <source>
        <dbReference type="Proteomes" id="UP000507245"/>
    </source>
</evidence>
<dbReference type="PANTHER" id="PTHR47926">
    <property type="entry name" value="PENTATRICOPEPTIDE REPEAT-CONTAINING PROTEIN"/>
    <property type="match status" value="1"/>
</dbReference>
<feature type="repeat" description="PPR" evidence="2">
    <location>
        <begin position="13"/>
        <end position="43"/>
    </location>
</feature>
<evidence type="ECO:0000256" key="1">
    <source>
        <dbReference type="ARBA" id="ARBA00022737"/>
    </source>
</evidence>
<proteinExistence type="predicted"/>
<dbReference type="PROSITE" id="PS51375">
    <property type="entry name" value="PPR"/>
    <property type="match status" value="2"/>
</dbReference>
<evidence type="ECO:0008006" key="5">
    <source>
        <dbReference type="Google" id="ProtNLM"/>
    </source>
</evidence>
<dbReference type="PANTHER" id="PTHR47926:SF347">
    <property type="entry name" value="PENTATRICOPEPTIDE REPEAT-CONTAINING PROTEIN"/>
    <property type="match status" value="1"/>
</dbReference>
<gene>
    <name evidence="3" type="ORF">ORAREDHAP_LOCUS43723</name>
</gene>
<dbReference type="EMBL" id="CAEKKB010000007">
    <property type="protein sequence ID" value="CAB4317090.1"/>
    <property type="molecule type" value="Genomic_DNA"/>
</dbReference>
<name>A0A6J5XTG5_PRUAR</name>
<dbReference type="Gene3D" id="1.25.40.10">
    <property type="entry name" value="Tetratricopeptide repeat domain"/>
    <property type="match status" value="1"/>
</dbReference>
<organism evidence="3 4">
    <name type="scientific">Prunus armeniaca</name>
    <name type="common">Apricot</name>
    <name type="synonym">Armeniaca vulgaris</name>
    <dbReference type="NCBI Taxonomy" id="36596"/>
    <lineage>
        <taxon>Eukaryota</taxon>
        <taxon>Viridiplantae</taxon>
        <taxon>Streptophyta</taxon>
        <taxon>Embryophyta</taxon>
        <taxon>Tracheophyta</taxon>
        <taxon>Spermatophyta</taxon>
        <taxon>Magnoliopsida</taxon>
        <taxon>eudicotyledons</taxon>
        <taxon>Gunneridae</taxon>
        <taxon>Pentapetalae</taxon>
        <taxon>rosids</taxon>
        <taxon>fabids</taxon>
        <taxon>Rosales</taxon>
        <taxon>Rosaceae</taxon>
        <taxon>Amygdaloideae</taxon>
        <taxon>Amygdaleae</taxon>
        <taxon>Prunus</taxon>
    </lineage>
</organism>